<evidence type="ECO:0008006" key="3">
    <source>
        <dbReference type="Google" id="ProtNLM"/>
    </source>
</evidence>
<dbReference type="AlphaFoldDB" id="A0A517NG72"/>
<dbReference type="Proteomes" id="UP000318538">
    <property type="component" value="Chromosome"/>
</dbReference>
<dbReference type="InterPro" id="IPR008930">
    <property type="entry name" value="Terpenoid_cyclase/PrenylTrfase"/>
</dbReference>
<organism evidence="1 2">
    <name type="scientific">Rubripirellula lacrimiformis</name>
    <dbReference type="NCBI Taxonomy" id="1930273"/>
    <lineage>
        <taxon>Bacteria</taxon>
        <taxon>Pseudomonadati</taxon>
        <taxon>Planctomycetota</taxon>
        <taxon>Planctomycetia</taxon>
        <taxon>Pirellulales</taxon>
        <taxon>Pirellulaceae</taxon>
        <taxon>Rubripirellula</taxon>
    </lineage>
</organism>
<sequence length="178" mass="19580">MQASLVADTVLALMGIDRYASPQQRPRVAVARKAADEWLATALLVSQQDRLWRLWGLHHLGGDDEIKRSVREDILAAQQSDGGWSETSQRPSDALSTGQTIFMLCRTGTAPDHPAIIRGGDFLLRTQYPDGSWKFESHATPVQPFFDNGDPHGKNQFISVAATAWATSALLQSLPQLD</sequence>
<accession>A0A517NG72</accession>
<gene>
    <name evidence="1" type="ORF">K227x_45280</name>
</gene>
<name>A0A517NG72_9BACT</name>
<evidence type="ECO:0000313" key="2">
    <source>
        <dbReference type="Proteomes" id="UP000318538"/>
    </source>
</evidence>
<reference evidence="1 2" key="1">
    <citation type="submission" date="2019-02" db="EMBL/GenBank/DDBJ databases">
        <title>Deep-cultivation of Planctomycetes and their phenomic and genomic characterization uncovers novel biology.</title>
        <authorList>
            <person name="Wiegand S."/>
            <person name="Jogler M."/>
            <person name="Boedeker C."/>
            <person name="Pinto D."/>
            <person name="Vollmers J."/>
            <person name="Rivas-Marin E."/>
            <person name="Kohn T."/>
            <person name="Peeters S.H."/>
            <person name="Heuer A."/>
            <person name="Rast P."/>
            <person name="Oberbeckmann S."/>
            <person name="Bunk B."/>
            <person name="Jeske O."/>
            <person name="Meyerdierks A."/>
            <person name="Storesund J.E."/>
            <person name="Kallscheuer N."/>
            <person name="Luecker S."/>
            <person name="Lage O.M."/>
            <person name="Pohl T."/>
            <person name="Merkel B.J."/>
            <person name="Hornburger P."/>
            <person name="Mueller R.-W."/>
            <person name="Bruemmer F."/>
            <person name="Labrenz M."/>
            <person name="Spormann A.M."/>
            <person name="Op den Camp H."/>
            <person name="Overmann J."/>
            <person name="Amann R."/>
            <person name="Jetten M.S.M."/>
            <person name="Mascher T."/>
            <person name="Medema M.H."/>
            <person name="Devos D.P."/>
            <person name="Kaster A.-K."/>
            <person name="Ovreas L."/>
            <person name="Rohde M."/>
            <person name="Galperin M.Y."/>
            <person name="Jogler C."/>
        </authorList>
    </citation>
    <scope>NUCLEOTIDE SEQUENCE [LARGE SCALE GENOMIC DNA]</scope>
    <source>
        <strain evidence="1 2">K22_7</strain>
    </source>
</reference>
<proteinExistence type="predicted"/>
<evidence type="ECO:0000313" key="1">
    <source>
        <dbReference type="EMBL" id="QDT06121.1"/>
    </source>
</evidence>
<protein>
    <recommendedName>
        <fullName evidence="3">Prenyltransferase and squalene oxidase repeat protein</fullName>
    </recommendedName>
</protein>
<dbReference type="SUPFAM" id="SSF48239">
    <property type="entry name" value="Terpenoid cyclases/Protein prenyltransferases"/>
    <property type="match status" value="1"/>
</dbReference>
<keyword evidence="2" id="KW-1185">Reference proteome</keyword>
<dbReference type="EMBL" id="CP036525">
    <property type="protein sequence ID" value="QDT06121.1"/>
    <property type="molecule type" value="Genomic_DNA"/>
</dbReference>
<dbReference type="Gene3D" id="1.50.10.20">
    <property type="match status" value="1"/>
</dbReference>
<dbReference type="KEGG" id="rlc:K227x_45280"/>